<evidence type="ECO:0000259" key="7">
    <source>
        <dbReference type="PROSITE" id="PS51093"/>
    </source>
</evidence>
<comment type="subcellular location">
    <subcellularLocation>
        <location evidence="1">Cytoplasm</location>
    </subcellularLocation>
</comment>
<dbReference type="PROSITE" id="PS51093">
    <property type="entry name" value="PTS_EIIA_TYPE_1"/>
    <property type="match status" value="1"/>
</dbReference>
<evidence type="ECO:0000256" key="3">
    <source>
        <dbReference type="ARBA" id="ARBA00022597"/>
    </source>
</evidence>
<dbReference type="GO" id="GO:0016301">
    <property type="term" value="F:kinase activity"/>
    <property type="evidence" value="ECO:0007669"/>
    <property type="project" value="UniProtKB-KW"/>
</dbReference>
<dbReference type="OrthoDB" id="7571469at2"/>
<evidence type="ECO:0000256" key="1">
    <source>
        <dbReference type="ARBA" id="ARBA00004496"/>
    </source>
</evidence>
<dbReference type="SUPFAM" id="SSF51261">
    <property type="entry name" value="Duplicated hybrid motif"/>
    <property type="match status" value="1"/>
</dbReference>
<dbReference type="PROSITE" id="PS00371">
    <property type="entry name" value="PTS_EIIA_TYPE_1_HIS"/>
    <property type="match status" value="1"/>
</dbReference>
<evidence type="ECO:0000256" key="4">
    <source>
        <dbReference type="ARBA" id="ARBA00022679"/>
    </source>
</evidence>
<keyword evidence="2" id="KW-0813">Transport</keyword>
<protein>
    <submittedName>
        <fullName evidence="8">PTS glucose transporter subunit IIA</fullName>
    </submittedName>
</protein>
<dbReference type="EMBL" id="QLYX01000006">
    <property type="protein sequence ID" value="RAY14296.1"/>
    <property type="molecule type" value="Genomic_DNA"/>
</dbReference>
<keyword evidence="4" id="KW-0808">Transferase</keyword>
<dbReference type="PANTHER" id="PTHR45008">
    <property type="entry name" value="PTS SYSTEM GLUCOSE-SPECIFIC EIIA COMPONENT"/>
    <property type="match status" value="1"/>
</dbReference>
<dbReference type="InterPro" id="IPR011055">
    <property type="entry name" value="Dup_hybrid_motif"/>
</dbReference>
<keyword evidence="3 8" id="KW-0762">Sugar transport</keyword>
<keyword evidence="6" id="KW-0418">Kinase</keyword>
<evidence type="ECO:0000256" key="2">
    <source>
        <dbReference type="ARBA" id="ARBA00022448"/>
    </source>
</evidence>
<dbReference type="RefSeq" id="WP_111867862.1">
    <property type="nucleotide sequence ID" value="NZ_QLYX01000006.1"/>
</dbReference>
<gene>
    <name evidence="8" type="ORF">DPM19_15080</name>
</gene>
<proteinExistence type="predicted"/>
<evidence type="ECO:0000256" key="5">
    <source>
        <dbReference type="ARBA" id="ARBA00022683"/>
    </source>
</evidence>
<name>A0A365H5L6_9ACTN</name>
<dbReference type="GO" id="GO:0009401">
    <property type="term" value="P:phosphoenolpyruvate-dependent sugar phosphotransferase system"/>
    <property type="evidence" value="ECO:0007669"/>
    <property type="project" value="UniProtKB-KW"/>
</dbReference>
<dbReference type="InterPro" id="IPR001127">
    <property type="entry name" value="PTS_EIIA_1_perm"/>
</dbReference>
<comment type="caution">
    <text evidence="8">The sequence shown here is derived from an EMBL/GenBank/DDBJ whole genome shotgun (WGS) entry which is preliminary data.</text>
</comment>
<keyword evidence="5" id="KW-0598">Phosphotransferase system</keyword>
<dbReference type="Pfam" id="PF00358">
    <property type="entry name" value="PTS_EIIA_1"/>
    <property type="match status" value="1"/>
</dbReference>
<keyword evidence="9" id="KW-1185">Reference proteome</keyword>
<evidence type="ECO:0000256" key="6">
    <source>
        <dbReference type="ARBA" id="ARBA00022777"/>
    </source>
</evidence>
<dbReference type="GO" id="GO:0005737">
    <property type="term" value="C:cytoplasm"/>
    <property type="evidence" value="ECO:0007669"/>
    <property type="project" value="UniProtKB-SubCell"/>
</dbReference>
<feature type="domain" description="PTS EIIA type-1" evidence="7">
    <location>
        <begin position="20"/>
        <end position="124"/>
    </location>
</feature>
<reference evidence="8 9" key="1">
    <citation type="submission" date="2018-06" db="EMBL/GenBank/DDBJ databases">
        <title>Actinomadura craniellae sp. nov. isolated from marine sponge Craniella sp.</title>
        <authorList>
            <person name="Li L."/>
            <person name="Xu Q.H."/>
            <person name="Lin H.W."/>
            <person name="Lu Y.H."/>
        </authorList>
    </citation>
    <scope>NUCLEOTIDE SEQUENCE [LARGE SCALE GENOMIC DNA]</scope>
    <source>
        <strain evidence="8 9">LHW63021</strain>
    </source>
</reference>
<organism evidence="8 9">
    <name type="scientific">Actinomadura craniellae</name>
    <dbReference type="NCBI Taxonomy" id="2231787"/>
    <lineage>
        <taxon>Bacteria</taxon>
        <taxon>Bacillati</taxon>
        <taxon>Actinomycetota</taxon>
        <taxon>Actinomycetes</taxon>
        <taxon>Streptosporangiales</taxon>
        <taxon>Thermomonosporaceae</taxon>
        <taxon>Actinomadura</taxon>
    </lineage>
</organism>
<dbReference type="AlphaFoldDB" id="A0A365H5L6"/>
<dbReference type="Proteomes" id="UP000251891">
    <property type="component" value="Unassembled WGS sequence"/>
</dbReference>
<accession>A0A365H5L6</accession>
<evidence type="ECO:0000313" key="9">
    <source>
        <dbReference type="Proteomes" id="UP000251891"/>
    </source>
</evidence>
<sequence length="149" mass="15089">MTRVLAPVAGRVVGLAGVPDPVLAEAMVGPGTAVDPIRAPGRAAAPVTGTLLKLHPHAYVVLDAEGHAVLVHLGVDTVRLGGTGFEPLVPEGAHIEAGRPVVGWNPAAVEAAGRSPVCVVVALDAHPDALSRVAESGEVEQGAELFTWT</sequence>
<dbReference type="PANTHER" id="PTHR45008:SF1">
    <property type="entry name" value="PTS SYSTEM GLUCOSE-SPECIFIC EIIA COMPONENT"/>
    <property type="match status" value="1"/>
</dbReference>
<dbReference type="Gene3D" id="2.70.70.10">
    <property type="entry name" value="Glucose Permease (Domain IIA)"/>
    <property type="match status" value="1"/>
</dbReference>
<evidence type="ECO:0000313" key="8">
    <source>
        <dbReference type="EMBL" id="RAY14296.1"/>
    </source>
</evidence>
<dbReference type="InterPro" id="IPR050890">
    <property type="entry name" value="PTS_EIIA_component"/>
</dbReference>